<dbReference type="VEuPathDB" id="VectorBase:ASTEI02865"/>
<reference evidence="2" key="1">
    <citation type="journal article" date="2014" name="Genome Biol.">
        <title>Genome analysis of a major urban malaria vector mosquito, Anopheles stephensi.</title>
        <authorList>
            <person name="Jiang X."/>
            <person name="Peery A."/>
            <person name="Hall A.B."/>
            <person name="Sharma A."/>
            <person name="Chen X.G."/>
            <person name="Waterhouse R.M."/>
            <person name="Komissarov A."/>
            <person name="Riehle M.M."/>
            <person name="Shouche Y."/>
            <person name="Sharakhova M.V."/>
            <person name="Lawson D."/>
            <person name="Pakpour N."/>
            <person name="Arensburger P."/>
            <person name="Davidson V.L."/>
            <person name="Eiglmeier K."/>
            <person name="Emrich S."/>
            <person name="George P."/>
            <person name="Kennedy R.C."/>
            <person name="Mane S.P."/>
            <person name="Maslen G."/>
            <person name="Oringanje C."/>
            <person name="Qi Y."/>
            <person name="Settlage R."/>
            <person name="Tojo M."/>
            <person name="Tubio J.M."/>
            <person name="Unger M.F."/>
            <person name="Wang B."/>
            <person name="Vernick K.D."/>
            <person name="Ribeiro J.M."/>
            <person name="James A.A."/>
            <person name="Michel K."/>
            <person name="Riehle M.A."/>
            <person name="Luckhart S."/>
            <person name="Sharakhov I.V."/>
            <person name="Tu Z."/>
        </authorList>
    </citation>
    <scope>NUCLEOTIDE SEQUENCE [LARGE SCALE GENOMIC DNA]</scope>
    <source>
        <strain evidence="2">Indian</strain>
    </source>
</reference>
<dbReference type="OMA" id="PHYDYGY"/>
<evidence type="ECO:0000313" key="1">
    <source>
        <dbReference type="EnsemblMetazoa" id="ASTEI02865-PA"/>
    </source>
</evidence>
<dbReference type="VEuPathDB" id="VectorBase:ASTEI20_045639"/>
<accession>A0A182Y329</accession>
<sequence>MLKLLCLFAVVVVVAAMPHAPAWPAPPGPAPMGRIVKREVKEPQRLDLEQPQEGAGNAAVSADDDMDKAETFGFGYHHYYSYPRYYYPSYYYGYYPHYDYGYYW</sequence>
<dbReference type="Proteomes" id="UP000076408">
    <property type="component" value="Unassembled WGS sequence"/>
</dbReference>
<organism evidence="1 2">
    <name type="scientific">Anopheles stephensi</name>
    <name type="common">Indo-Pakistan malaria mosquito</name>
    <dbReference type="NCBI Taxonomy" id="30069"/>
    <lineage>
        <taxon>Eukaryota</taxon>
        <taxon>Metazoa</taxon>
        <taxon>Ecdysozoa</taxon>
        <taxon>Arthropoda</taxon>
        <taxon>Hexapoda</taxon>
        <taxon>Insecta</taxon>
        <taxon>Pterygota</taxon>
        <taxon>Neoptera</taxon>
        <taxon>Endopterygota</taxon>
        <taxon>Diptera</taxon>
        <taxon>Nematocera</taxon>
        <taxon>Culicoidea</taxon>
        <taxon>Culicidae</taxon>
        <taxon>Anophelinae</taxon>
        <taxon>Anopheles</taxon>
    </lineage>
</organism>
<protein>
    <submittedName>
        <fullName evidence="1">Uncharacterized protein</fullName>
    </submittedName>
</protein>
<dbReference type="VEuPathDB" id="VectorBase:ASTE010446"/>
<reference evidence="1" key="2">
    <citation type="submission" date="2020-05" db="UniProtKB">
        <authorList>
            <consortium name="EnsemblMetazoa"/>
        </authorList>
    </citation>
    <scope>IDENTIFICATION</scope>
    <source>
        <strain evidence="1">Indian</strain>
    </source>
</reference>
<dbReference type="OrthoDB" id="7743328at2759"/>
<proteinExistence type="predicted"/>
<dbReference type="AlphaFoldDB" id="A0A182Y329"/>
<evidence type="ECO:0000313" key="2">
    <source>
        <dbReference type="Proteomes" id="UP000076408"/>
    </source>
</evidence>
<keyword evidence="2" id="KW-1185">Reference proteome</keyword>
<dbReference type="RefSeq" id="XP_035908094.1">
    <property type="nucleotide sequence ID" value="XM_036052201.1"/>
</dbReference>
<dbReference type="GeneID" id="118510427"/>
<name>A0A182Y329_ANOST</name>
<dbReference type="KEGG" id="aste:118510427"/>
<dbReference type="EnsemblMetazoa" id="ASTEI02865-RA">
    <property type="protein sequence ID" value="ASTEI02865-PA"/>
    <property type="gene ID" value="ASTEI02865"/>
</dbReference>